<dbReference type="Proteomes" id="UP001596002">
    <property type="component" value="Unassembled WGS sequence"/>
</dbReference>
<evidence type="ECO:0008006" key="3">
    <source>
        <dbReference type="Google" id="ProtNLM"/>
    </source>
</evidence>
<keyword evidence="2" id="KW-1185">Reference proteome</keyword>
<proteinExistence type="predicted"/>
<evidence type="ECO:0000313" key="2">
    <source>
        <dbReference type="Proteomes" id="UP001596002"/>
    </source>
</evidence>
<accession>A0ABV9PVI3</accession>
<organism evidence="1 2">
    <name type="scientific">Effusibacillus consociatus</name>
    <dbReference type="NCBI Taxonomy" id="1117041"/>
    <lineage>
        <taxon>Bacteria</taxon>
        <taxon>Bacillati</taxon>
        <taxon>Bacillota</taxon>
        <taxon>Bacilli</taxon>
        <taxon>Bacillales</taxon>
        <taxon>Alicyclobacillaceae</taxon>
        <taxon>Effusibacillus</taxon>
    </lineage>
</organism>
<protein>
    <recommendedName>
        <fullName evidence="3">DUF1292 domain-containing protein</fullName>
    </recommendedName>
</protein>
<dbReference type="RefSeq" id="WP_380023841.1">
    <property type="nucleotide sequence ID" value="NZ_JBHSHC010000013.1"/>
</dbReference>
<name>A0ABV9PVI3_9BACL</name>
<sequence>MSEKNTWHTVELPEGAELLKKELYDYNSEKGRYQIELFETIQGKFFAIGTDKDPDAKMIIYGSNVVPDKLMAIQTVIEKIEREGAWCD</sequence>
<reference evidence="2" key="1">
    <citation type="journal article" date="2019" name="Int. J. Syst. Evol. Microbiol.">
        <title>The Global Catalogue of Microorganisms (GCM) 10K type strain sequencing project: providing services to taxonomists for standard genome sequencing and annotation.</title>
        <authorList>
            <consortium name="The Broad Institute Genomics Platform"/>
            <consortium name="The Broad Institute Genome Sequencing Center for Infectious Disease"/>
            <person name="Wu L."/>
            <person name="Ma J."/>
        </authorList>
    </citation>
    <scope>NUCLEOTIDE SEQUENCE [LARGE SCALE GENOMIC DNA]</scope>
    <source>
        <strain evidence="2">WYCCWR 12678</strain>
    </source>
</reference>
<gene>
    <name evidence="1" type="ORF">ACFO8Q_01780</name>
</gene>
<comment type="caution">
    <text evidence="1">The sequence shown here is derived from an EMBL/GenBank/DDBJ whole genome shotgun (WGS) entry which is preliminary data.</text>
</comment>
<dbReference type="EMBL" id="JBHSHC010000013">
    <property type="protein sequence ID" value="MFC4766129.1"/>
    <property type="molecule type" value="Genomic_DNA"/>
</dbReference>
<evidence type="ECO:0000313" key="1">
    <source>
        <dbReference type="EMBL" id="MFC4766129.1"/>
    </source>
</evidence>